<evidence type="ECO:0000313" key="3">
    <source>
        <dbReference type="Proteomes" id="UP000531594"/>
    </source>
</evidence>
<keyword evidence="1" id="KW-0472">Membrane</keyword>
<feature type="transmembrane region" description="Helical" evidence="1">
    <location>
        <begin position="74"/>
        <end position="96"/>
    </location>
</feature>
<accession>A0A7X0LVX1</accession>
<organism evidence="2 3">
    <name type="scientific">Bacillus benzoevorans</name>
    <dbReference type="NCBI Taxonomy" id="1456"/>
    <lineage>
        <taxon>Bacteria</taxon>
        <taxon>Bacillati</taxon>
        <taxon>Bacillota</taxon>
        <taxon>Bacilli</taxon>
        <taxon>Bacillales</taxon>
        <taxon>Bacillaceae</taxon>
        <taxon>Bacillus</taxon>
    </lineage>
</organism>
<name>A0A7X0LVX1_9BACI</name>
<evidence type="ECO:0000256" key="1">
    <source>
        <dbReference type="SAM" id="Phobius"/>
    </source>
</evidence>
<dbReference type="RefSeq" id="WP_184524637.1">
    <property type="nucleotide sequence ID" value="NZ_JACHGK010000004.1"/>
</dbReference>
<dbReference type="InterPro" id="IPR025917">
    <property type="entry name" value="YuiB"/>
</dbReference>
<sequence>MQMNIVVLLISMVLFFVLFYGIGFILNMLLRMSWIMAIIYPVIAIFIIDKVRFIEYFTDAGHSFSDLLTRISNLALADILILVTGLLGAIAAGVTIKALRKRGYQMF</sequence>
<dbReference type="Proteomes" id="UP000531594">
    <property type="component" value="Unassembled WGS sequence"/>
</dbReference>
<keyword evidence="1" id="KW-0812">Transmembrane</keyword>
<dbReference type="Pfam" id="PF14068">
    <property type="entry name" value="YuiB"/>
    <property type="match status" value="1"/>
</dbReference>
<keyword evidence="1" id="KW-1133">Transmembrane helix</keyword>
<feature type="transmembrane region" description="Helical" evidence="1">
    <location>
        <begin position="6"/>
        <end position="26"/>
    </location>
</feature>
<protein>
    <submittedName>
        <fullName evidence="2">Putative membrane protein</fullName>
    </submittedName>
</protein>
<evidence type="ECO:0000313" key="2">
    <source>
        <dbReference type="EMBL" id="MBB6445002.1"/>
    </source>
</evidence>
<keyword evidence="3" id="KW-1185">Reference proteome</keyword>
<dbReference type="AlphaFoldDB" id="A0A7X0LVX1"/>
<proteinExistence type="predicted"/>
<gene>
    <name evidence="2" type="ORF">HNR53_001612</name>
</gene>
<feature type="transmembrane region" description="Helical" evidence="1">
    <location>
        <begin position="33"/>
        <end position="54"/>
    </location>
</feature>
<dbReference type="EMBL" id="JACHGK010000004">
    <property type="protein sequence ID" value="MBB6445002.1"/>
    <property type="molecule type" value="Genomic_DNA"/>
</dbReference>
<comment type="caution">
    <text evidence="2">The sequence shown here is derived from an EMBL/GenBank/DDBJ whole genome shotgun (WGS) entry which is preliminary data.</text>
</comment>
<reference evidence="2 3" key="1">
    <citation type="submission" date="2020-08" db="EMBL/GenBank/DDBJ databases">
        <title>Genomic Encyclopedia of Type Strains, Phase IV (KMG-IV): sequencing the most valuable type-strain genomes for metagenomic binning, comparative biology and taxonomic classification.</title>
        <authorList>
            <person name="Goeker M."/>
        </authorList>
    </citation>
    <scope>NUCLEOTIDE SEQUENCE [LARGE SCALE GENOMIC DNA]</scope>
    <source>
        <strain evidence="2 3">DSM 5391</strain>
    </source>
</reference>